<organism evidence="1 2">
    <name type="scientific">Lecanicillium saksenae</name>
    <dbReference type="NCBI Taxonomy" id="468837"/>
    <lineage>
        <taxon>Eukaryota</taxon>
        <taxon>Fungi</taxon>
        <taxon>Dikarya</taxon>
        <taxon>Ascomycota</taxon>
        <taxon>Pezizomycotina</taxon>
        <taxon>Sordariomycetes</taxon>
        <taxon>Hypocreomycetidae</taxon>
        <taxon>Hypocreales</taxon>
        <taxon>Cordycipitaceae</taxon>
        <taxon>Lecanicillium</taxon>
    </lineage>
</organism>
<name>A0ACC1QWD1_9HYPO</name>
<comment type="caution">
    <text evidence="1">The sequence shown here is derived from an EMBL/GenBank/DDBJ whole genome shotgun (WGS) entry which is preliminary data.</text>
</comment>
<dbReference type="Proteomes" id="UP001148737">
    <property type="component" value="Unassembled WGS sequence"/>
</dbReference>
<accession>A0ACC1QWD1</accession>
<gene>
    <name evidence="1" type="ORF">NLG97_g5197</name>
</gene>
<reference evidence="1" key="1">
    <citation type="submission" date="2022-07" db="EMBL/GenBank/DDBJ databases">
        <title>Genome Sequence of Lecanicillium saksenae.</title>
        <authorList>
            <person name="Buettner E."/>
        </authorList>
    </citation>
    <scope>NUCLEOTIDE SEQUENCE</scope>
    <source>
        <strain evidence="1">VT-O1</strain>
    </source>
</reference>
<evidence type="ECO:0000313" key="1">
    <source>
        <dbReference type="EMBL" id="KAJ3492710.1"/>
    </source>
</evidence>
<evidence type="ECO:0000313" key="2">
    <source>
        <dbReference type="Proteomes" id="UP001148737"/>
    </source>
</evidence>
<proteinExistence type="predicted"/>
<keyword evidence="2" id="KW-1185">Reference proteome</keyword>
<protein>
    <submittedName>
        <fullName evidence="1">Uncharacterized protein</fullName>
    </submittedName>
</protein>
<sequence>MKVSVAGLALASLCGSAFAAPVNVNADANVGTAVDATANANINGRDGLGNVLPVEGATGDLTNVDGLKQKVTGVLGSTGGVLGRSVGTDGLTNVEGLTSGSQLTDAQKLANLEQLTAQATQLVQQLKGSAGGVAARDITANVDAVVGKLVDAKVDAVVGTRDITANVDAVVGKLVDAKVDAVVGTRDVTNTVADADSTVKSATDVGAMDTVNSVSPDAKQTVDQVTAKLDNLVDGLSGRDVVGDVASAAKSVTGTDATNVLDATKTGDAQGQVMSAVQDAENTLNLGQGVGSVLGRGLGVGGIVENVGQATEGLGLRDTVDSTIESLGLGKAI</sequence>
<dbReference type="EMBL" id="JANAKD010000567">
    <property type="protein sequence ID" value="KAJ3492710.1"/>
    <property type="molecule type" value="Genomic_DNA"/>
</dbReference>